<protein>
    <submittedName>
        <fullName evidence="1">Uncharacterized protein</fullName>
    </submittedName>
</protein>
<dbReference type="AlphaFoldDB" id="A0AAD9GWR2"/>
<evidence type="ECO:0000313" key="2">
    <source>
        <dbReference type="Proteomes" id="UP001259832"/>
    </source>
</evidence>
<sequence>MTHDVLAALHLGLLVRAQLQELPRQVSRRHGVSLCLGVRCVVLLGGYYAAQELQEQAGYT</sequence>
<accession>A0AAD9GWR2</accession>
<comment type="caution">
    <text evidence="1">The sequence shown here is derived from an EMBL/GenBank/DDBJ whole genome shotgun (WGS) entry which is preliminary data.</text>
</comment>
<organism evidence="1 2">
    <name type="scientific">Phytophthora citrophthora</name>
    <dbReference type="NCBI Taxonomy" id="4793"/>
    <lineage>
        <taxon>Eukaryota</taxon>
        <taxon>Sar</taxon>
        <taxon>Stramenopiles</taxon>
        <taxon>Oomycota</taxon>
        <taxon>Peronosporomycetes</taxon>
        <taxon>Peronosporales</taxon>
        <taxon>Peronosporaceae</taxon>
        <taxon>Phytophthora</taxon>
    </lineage>
</organism>
<dbReference type="EMBL" id="JASMQC010000004">
    <property type="protein sequence ID" value="KAK1945466.1"/>
    <property type="molecule type" value="Genomic_DNA"/>
</dbReference>
<proteinExistence type="predicted"/>
<gene>
    <name evidence="1" type="ORF">P3T76_002514</name>
</gene>
<evidence type="ECO:0000313" key="1">
    <source>
        <dbReference type="EMBL" id="KAK1945466.1"/>
    </source>
</evidence>
<name>A0AAD9GWR2_9STRA</name>
<reference evidence="1" key="1">
    <citation type="submission" date="2023-08" db="EMBL/GenBank/DDBJ databases">
        <title>Reference Genome Resource for the Citrus Pathogen Phytophthora citrophthora.</title>
        <authorList>
            <person name="Moller H."/>
            <person name="Coetzee B."/>
            <person name="Rose L.J."/>
            <person name="Van Niekerk J.M."/>
        </authorList>
    </citation>
    <scope>NUCLEOTIDE SEQUENCE</scope>
    <source>
        <strain evidence="1">STE-U-9442</strain>
    </source>
</reference>
<dbReference type="Proteomes" id="UP001259832">
    <property type="component" value="Unassembled WGS sequence"/>
</dbReference>
<keyword evidence="2" id="KW-1185">Reference proteome</keyword>